<keyword evidence="2" id="KW-1185">Reference proteome</keyword>
<evidence type="ECO:0000313" key="2">
    <source>
        <dbReference type="Proteomes" id="UP000078532"/>
    </source>
</evidence>
<dbReference type="Proteomes" id="UP000078532">
    <property type="component" value="Unassembled WGS sequence"/>
</dbReference>
<organism evidence="1 2">
    <name type="scientific">Desulfotomaculum copahuensis</name>
    <dbReference type="NCBI Taxonomy" id="1838280"/>
    <lineage>
        <taxon>Bacteria</taxon>
        <taxon>Bacillati</taxon>
        <taxon>Bacillota</taxon>
        <taxon>Clostridia</taxon>
        <taxon>Eubacteriales</taxon>
        <taxon>Desulfotomaculaceae</taxon>
        <taxon>Desulfotomaculum</taxon>
    </lineage>
</organism>
<accession>A0A1B7LD17</accession>
<reference evidence="1 2" key="1">
    <citation type="submission" date="2016-04" db="EMBL/GenBank/DDBJ databases">
        <authorList>
            <person name="Evans L.H."/>
            <person name="Alamgir A."/>
            <person name="Owens N."/>
            <person name="Weber N.D."/>
            <person name="Virtaneva K."/>
            <person name="Barbian K."/>
            <person name="Babar A."/>
            <person name="Rosenke K."/>
        </authorList>
    </citation>
    <scope>NUCLEOTIDE SEQUENCE [LARGE SCALE GENOMIC DNA]</scope>
    <source>
        <strain evidence="1 2">LMa1</strain>
    </source>
</reference>
<gene>
    <name evidence="1" type="ORF">A6M21_13060</name>
</gene>
<protein>
    <submittedName>
        <fullName evidence="1">Uncharacterized protein</fullName>
    </submittedName>
</protein>
<proteinExistence type="predicted"/>
<dbReference type="OrthoDB" id="1807185at2"/>
<dbReference type="EMBL" id="LYVF01000174">
    <property type="protein sequence ID" value="OAT80765.1"/>
    <property type="molecule type" value="Genomic_DNA"/>
</dbReference>
<name>A0A1B7LD17_9FIRM</name>
<dbReference type="AlphaFoldDB" id="A0A1B7LD17"/>
<evidence type="ECO:0000313" key="1">
    <source>
        <dbReference type="EMBL" id="OAT80765.1"/>
    </source>
</evidence>
<dbReference type="RefSeq" id="WP_066669521.1">
    <property type="nucleotide sequence ID" value="NZ_LYVF01000174.1"/>
</dbReference>
<comment type="caution">
    <text evidence="1">The sequence shown here is derived from an EMBL/GenBank/DDBJ whole genome shotgun (WGS) entry which is preliminary data.</text>
</comment>
<sequence>MEAKVYPFPSREDQQVIQTAIEVFLTSQTGKARDTMLKTIRAVLDRYRISRFTFPDYVVEATRAPGLSVVRARKYVTGMVCPQCGEKLYGLSSRVRILSVQERRDYHLVTYGCRCGKVFAKPEQC</sequence>